<name>A0A419HQZ3_9PSEU</name>
<evidence type="ECO:0000256" key="1">
    <source>
        <dbReference type="SAM" id="SignalP"/>
    </source>
</evidence>
<feature type="chain" id="PRO_5038523818" evidence="1">
    <location>
        <begin position="18"/>
        <end position="74"/>
    </location>
</feature>
<accession>A0A419HQZ3</accession>
<gene>
    <name evidence="2" type="ORF">D5S19_27065</name>
</gene>
<dbReference type="AlphaFoldDB" id="A0A419HQZ3"/>
<evidence type="ECO:0000313" key="3">
    <source>
        <dbReference type="Proteomes" id="UP000285112"/>
    </source>
</evidence>
<organism evidence="2 3">
    <name type="scientific">Amycolatopsis panacis</name>
    <dbReference type="NCBI Taxonomy" id="2340917"/>
    <lineage>
        <taxon>Bacteria</taxon>
        <taxon>Bacillati</taxon>
        <taxon>Actinomycetota</taxon>
        <taxon>Actinomycetes</taxon>
        <taxon>Pseudonocardiales</taxon>
        <taxon>Pseudonocardiaceae</taxon>
        <taxon>Amycolatopsis</taxon>
    </lineage>
</organism>
<reference evidence="2 3" key="1">
    <citation type="submission" date="2018-09" db="EMBL/GenBank/DDBJ databases">
        <title>YIM PH 21725 draft genome.</title>
        <authorList>
            <person name="Miao C."/>
        </authorList>
    </citation>
    <scope>NUCLEOTIDE SEQUENCE [LARGE SCALE GENOMIC DNA]</scope>
    <source>
        <strain evidence="3">YIM PH21725</strain>
    </source>
</reference>
<keyword evidence="1" id="KW-0732">Signal</keyword>
<proteinExistence type="predicted"/>
<evidence type="ECO:0000313" key="2">
    <source>
        <dbReference type="EMBL" id="RJQ78903.1"/>
    </source>
</evidence>
<dbReference type="Proteomes" id="UP000285112">
    <property type="component" value="Unassembled WGS sequence"/>
</dbReference>
<dbReference type="EMBL" id="QZFV01000126">
    <property type="protein sequence ID" value="RJQ78903.1"/>
    <property type="molecule type" value="Genomic_DNA"/>
</dbReference>
<dbReference type="RefSeq" id="WP_120026206.1">
    <property type="nucleotide sequence ID" value="NZ_QZFV01000126.1"/>
</dbReference>
<sequence length="74" mass="7689">MKMRVAAAALVVDGVAAAVMPTSSHSSSDIDPQVRDGWHAACTSAPAETAGKHESALAEARNALRVHRRPRGGE</sequence>
<protein>
    <submittedName>
        <fullName evidence="2">Uncharacterized protein</fullName>
    </submittedName>
</protein>
<comment type="caution">
    <text evidence="2">The sequence shown here is derived from an EMBL/GenBank/DDBJ whole genome shotgun (WGS) entry which is preliminary data.</text>
</comment>
<feature type="signal peptide" evidence="1">
    <location>
        <begin position="1"/>
        <end position="17"/>
    </location>
</feature>
<keyword evidence="3" id="KW-1185">Reference proteome</keyword>